<evidence type="ECO:0000256" key="1">
    <source>
        <dbReference type="SAM" id="MobiDB-lite"/>
    </source>
</evidence>
<keyword evidence="2" id="KW-0472">Membrane</keyword>
<dbReference type="EMBL" id="BSUJ01000001">
    <property type="protein sequence ID" value="GMA21719.1"/>
    <property type="molecule type" value="Genomic_DNA"/>
</dbReference>
<evidence type="ECO:0000313" key="6">
    <source>
        <dbReference type="Proteomes" id="UP001157109"/>
    </source>
</evidence>
<keyword evidence="2" id="KW-1133">Transmembrane helix</keyword>
<feature type="domain" description="LssY-like C-terminal" evidence="3">
    <location>
        <begin position="148"/>
        <end position="338"/>
    </location>
</feature>
<protein>
    <recommendedName>
        <fullName evidence="3">LssY-like C-terminal domain-containing protein</fullName>
    </recommendedName>
</protein>
<keyword evidence="6" id="KW-1185">Reference proteome</keyword>
<evidence type="ECO:0000256" key="2">
    <source>
        <dbReference type="SAM" id="Phobius"/>
    </source>
</evidence>
<sequence>MPTRLALEQRDVEAARVQRGGQRQPGNAAPDDGDLSTHDLSARVHRPESRIGAGAPQATAGEAETVMSTGTTGRPPRKVIAPGHRHLLRLSVVENAFFVAATAFAFYFAYVIVRSGGNLLQHVLALLLFWAVLAYLALPRLNQILSAIYVPDYFMGRTRAGDGVLGDAVNVALRGTEDQVHTTMRQAGWSMADPVTLRSSWDIIVSAVAKRSYPTAPVSPLFLFGAMETFAYEQQVGGNASQRHHVRFWRTPTGWLLPGGHQVDWLAAASFDRAVGLSLFTLQVTHKIDGDIDVERDHVVDTVTTAEPAVSVHVIEDFSTGYHSRNGGGDVIHTDGNLPVLDLAAVTATAPVDPSQPDVSGPDRSRTDGSRPGSSSRRGGDVASRPPTVLLAAVLALVSTLAGSGRRLYDLLTLDPRVSTGLADAAQAATARTVSATLLTALGVGMLVLAFETYRGRSWARVGLLGVAAATLASHVGIGSQGIGTLADFAVDLAIMYTLTTTTARSWTGDVRRRPVS</sequence>
<feature type="transmembrane region" description="Helical" evidence="2">
    <location>
        <begin position="87"/>
        <end position="113"/>
    </location>
</feature>
<comment type="caution">
    <text evidence="5">The sequence shown here is derived from an EMBL/GenBank/DDBJ whole genome shotgun (WGS) entry which is preliminary data.</text>
</comment>
<name>A0ABQ6HVJ8_9MICO</name>
<feature type="transmembrane region" description="Helical" evidence="2">
    <location>
        <begin position="429"/>
        <end position="451"/>
    </location>
</feature>
<feature type="transmembrane region" description="Helical" evidence="2">
    <location>
        <begin position="119"/>
        <end position="138"/>
    </location>
</feature>
<reference evidence="6" key="2">
    <citation type="journal article" date="2019" name="Int. J. Syst. Evol. Microbiol.">
        <title>The Global Catalogue of Microorganisms (GCM) 10K type strain sequencing project: providing services to taxonomists for standard genome sequencing and annotation.</title>
        <authorList>
            <consortium name="The Broad Institute Genomics Platform"/>
            <consortium name="The Broad Institute Genome Sequencing Center for Infectious Disease"/>
            <person name="Wu L."/>
            <person name="Ma J."/>
        </authorList>
    </citation>
    <scope>NUCLEOTIDE SEQUENCE [LARGE SCALE GENOMIC DNA]</scope>
    <source>
        <strain evidence="6">NBRC 105830</strain>
    </source>
</reference>
<evidence type="ECO:0000313" key="4">
    <source>
        <dbReference type="EMBL" id="GMA18006.1"/>
    </source>
</evidence>
<organism evidence="5 6">
    <name type="scientific">Arsenicicoccus piscis</name>
    <dbReference type="NCBI Taxonomy" id="673954"/>
    <lineage>
        <taxon>Bacteria</taxon>
        <taxon>Bacillati</taxon>
        <taxon>Actinomycetota</taxon>
        <taxon>Actinomycetes</taxon>
        <taxon>Micrococcales</taxon>
        <taxon>Intrasporangiaceae</taxon>
        <taxon>Arsenicicoccus</taxon>
    </lineage>
</organism>
<dbReference type="EMBL" id="BSUJ01000001">
    <property type="protein sequence ID" value="GMA18006.1"/>
    <property type="molecule type" value="Genomic_DNA"/>
</dbReference>
<reference evidence="5" key="1">
    <citation type="journal article" date="2014" name="Int. J. Syst. Evol. Microbiol.">
        <title>Complete genome of a new Firmicutes species belonging to the dominant human colonic microbiota ('Ruminococcus bicirculans') reveals two chromosomes and a selective capacity to utilize plant glucans.</title>
        <authorList>
            <consortium name="NISC Comparative Sequencing Program"/>
            <person name="Wegmann U."/>
            <person name="Louis P."/>
            <person name="Goesmann A."/>
            <person name="Henrissat B."/>
            <person name="Duncan S.H."/>
            <person name="Flint H.J."/>
        </authorList>
    </citation>
    <scope>NUCLEOTIDE SEQUENCE</scope>
    <source>
        <strain evidence="5">NBRC 105830</strain>
    </source>
</reference>
<dbReference type="Proteomes" id="UP001157109">
    <property type="component" value="Unassembled WGS sequence"/>
</dbReference>
<feature type="compositionally biased region" description="Basic and acidic residues" evidence="1">
    <location>
        <begin position="35"/>
        <end position="49"/>
    </location>
</feature>
<feature type="region of interest" description="Disordered" evidence="1">
    <location>
        <begin position="1"/>
        <end position="77"/>
    </location>
</feature>
<reference evidence="5" key="3">
    <citation type="submission" date="2023-02" db="EMBL/GenBank/DDBJ databases">
        <authorList>
            <person name="Sun Q."/>
            <person name="Mori K."/>
        </authorList>
    </citation>
    <scope>NUCLEOTIDE SEQUENCE</scope>
    <source>
        <strain evidence="5">NBRC 105830</strain>
    </source>
</reference>
<dbReference type="InterPro" id="IPR025902">
    <property type="entry name" value="LssY-like-C_dom"/>
</dbReference>
<feature type="region of interest" description="Disordered" evidence="1">
    <location>
        <begin position="349"/>
        <end position="384"/>
    </location>
</feature>
<accession>A0ABQ6HVJ8</accession>
<gene>
    <name evidence="4" type="ORF">GCM10025862_00270</name>
    <name evidence="5" type="ORF">GCM10025862_37400</name>
</gene>
<feature type="transmembrane region" description="Helical" evidence="2">
    <location>
        <begin position="388"/>
        <end position="409"/>
    </location>
</feature>
<evidence type="ECO:0000259" key="3">
    <source>
        <dbReference type="Pfam" id="PF14067"/>
    </source>
</evidence>
<evidence type="ECO:0000313" key="5">
    <source>
        <dbReference type="EMBL" id="GMA21719.1"/>
    </source>
</evidence>
<keyword evidence="2" id="KW-0812">Transmembrane</keyword>
<feature type="compositionally biased region" description="Basic and acidic residues" evidence="1">
    <location>
        <begin position="7"/>
        <end position="16"/>
    </location>
</feature>
<proteinExistence type="predicted"/>
<dbReference type="Pfam" id="PF14067">
    <property type="entry name" value="LssY_C"/>
    <property type="match status" value="1"/>
</dbReference>